<evidence type="ECO:0000256" key="2">
    <source>
        <dbReference type="ARBA" id="ARBA00009671"/>
    </source>
</evidence>
<feature type="transmembrane region" description="Helical" evidence="8">
    <location>
        <begin position="647"/>
        <end position="674"/>
    </location>
</feature>
<feature type="transmembrane region" description="Helical" evidence="8">
    <location>
        <begin position="749"/>
        <end position="770"/>
    </location>
</feature>
<feature type="domain" description="Anoctamin dimerisation" evidence="12">
    <location>
        <begin position="131"/>
        <end position="216"/>
    </location>
</feature>
<feature type="signal peptide" evidence="10">
    <location>
        <begin position="1"/>
        <end position="25"/>
    </location>
</feature>
<dbReference type="GO" id="GO:0046983">
    <property type="term" value="F:protein dimerization activity"/>
    <property type="evidence" value="ECO:0007669"/>
    <property type="project" value="InterPro"/>
</dbReference>
<dbReference type="GO" id="GO:0005886">
    <property type="term" value="C:plasma membrane"/>
    <property type="evidence" value="ECO:0007669"/>
    <property type="project" value="UniProtKB-SubCell"/>
</dbReference>
<dbReference type="InterPro" id="IPR032394">
    <property type="entry name" value="Anoct_dimer"/>
</dbReference>
<keyword evidence="6 8" id="KW-0472">Membrane</keyword>
<dbReference type="Pfam" id="PF04547">
    <property type="entry name" value="Anoctamin"/>
    <property type="match status" value="1"/>
</dbReference>
<dbReference type="InterPro" id="IPR007632">
    <property type="entry name" value="Anoctamin"/>
</dbReference>
<keyword evidence="3" id="KW-1003">Cell membrane</keyword>
<keyword evidence="4 8" id="KW-0812">Transmembrane</keyword>
<evidence type="ECO:0000256" key="8">
    <source>
        <dbReference type="RuleBase" id="RU280814"/>
    </source>
</evidence>
<dbReference type="GO" id="GO:0005254">
    <property type="term" value="F:chloride channel activity"/>
    <property type="evidence" value="ECO:0007669"/>
    <property type="project" value="TreeGrafter"/>
</dbReference>
<feature type="chain" id="PRO_5040507131" description="Anoctamin" evidence="10">
    <location>
        <begin position="26"/>
        <end position="826"/>
    </location>
</feature>
<evidence type="ECO:0000256" key="4">
    <source>
        <dbReference type="ARBA" id="ARBA00022692"/>
    </source>
</evidence>
<proteinExistence type="inferred from homology"/>
<feature type="domain" description="Anoctamin dimerisation" evidence="12">
    <location>
        <begin position="35"/>
        <end position="102"/>
    </location>
</feature>
<dbReference type="Proteomes" id="UP001153737">
    <property type="component" value="Chromosome 12"/>
</dbReference>
<evidence type="ECO:0000256" key="3">
    <source>
        <dbReference type="ARBA" id="ARBA00022475"/>
    </source>
</evidence>
<comment type="caution">
    <text evidence="8">Lacks conserved residue(s) required for the propagation of feature annotation.</text>
</comment>
<dbReference type="PANTHER" id="PTHR12308">
    <property type="entry name" value="ANOCTAMIN"/>
    <property type="match status" value="1"/>
</dbReference>
<name>A0A9P0DBF6_PHACE</name>
<dbReference type="EMBL" id="OU896718">
    <property type="protein sequence ID" value="CAH1119326.1"/>
    <property type="molecule type" value="Genomic_DNA"/>
</dbReference>
<evidence type="ECO:0000256" key="7">
    <source>
        <dbReference type="ARBA" id="ARBA00023180"/>
    </source>
</evidence>
<feature type="domain" description="Anoctamin transmembrane" evidence="11">
    <location>
        <begin position="219"/>
        <end position="781"/>
    </location>
</feature>
<evidence type="ECO:0000256" key="10">
    <source>
        <dbReference type="SAM" id="SignalP"/>
    </source>
</evidence>
<organism evidence="13 14">
    <name type="scientific">Phaedon cochleariae</name>
    <name type="common">Mustard beetle</name>
    <dbReference type="NCBI Taxonomy" id="80249"/>
    <lineage>
        <taxon>Eukaryota</taxon>
        <taxon>Metazoa</taxon>
        <taxon>Ecdysozoa</taxon>
        <taxon>Arthropoda</taxon>
        <taxon>Hexapoda</taxon>
        <taxon>Insecta</taxon>
        <taxon>Pterygota</taxon>
        <taxon>Neoptera</taxon>
        <taxon>Endopterygota</taxon>
        <taxon>Coleoptera</taxon>
        <taxon>Polyphaga</taxon>
        <taxon>Cucujiformia</taxon>
        <taxon>Chrysomeloidea</taxon>
        <taxon>Chrysomelidae</taxon>
        <taxon>Chrysomelinae</taxon>
        <taxon>Chrysomelini</taxon>
        <taxon>Phaedon</taxon>
    </lineage>
</organism>
<keyword evidence="14" id="KW-1185">Reference proteome</keyword>
<accession>A0A9P0DBF6</accession>
<reference evidence="13" key="1">
    <citation type="submission" date="2022-01" db="EMBL/GenBank/DDBJ databases">
        <authorList>
            <person name="King R."/>
        </authorList>
    </citation>
    <scope>NUCLEOTIDE SEQUENCE</scope>
</reference>
<evidence type="ECO:0000256" key="5">
    <source>
        <dbReference type="ARBA" id="ARBA00022989"/>
    </source>
</evidence>
<dbReference type="AlphaFoldDB" id="A0A9P0DBF6"/>
<dbReference type="OrthoDB" id="296386at2759"/>
<feature type="transmembrane region" description="Helical" evidence="8">
    <location>
        <begin position="428"/>
        <end position="446"/>
    </location>
</feature>
<feature type="transmembrane region" description="Helical" evidence="8">
    <location>
        <begin position="309"/>
        <end position="329"/>
    </location>
</feature>
<reference evidence="13" key="2">
    <citation type="submission" date="2022-10" db="EMBL/GenBank/DDBJ databases">
        <authorList>
            <consortium name="ENA_rothamsted_submissions"/>
            <consortium name="culmorum"/>
            <person name="King R."/>
        </authorList>
    </citation>
    <scope>NUCLEOTIDE SEQUENCE</scope>
</reference>
<evidence type="ECO:0000256" key="1">
    <source>
        <dbReference type="ARBA" id="ARBA00004651"/>
    </source>
</evidence>
<protein>
    <recommendedName>
        <fullName evidence="8">Anoctamin</fullName>
    </recommendedName>
</protein>
<feature type="transmembrane region" description="Helical" evidence="8">
    <location>
        <begin position="241"/>
        <end position="261"/>
    </location>
</feature>
<feature type="region of interest" description="Disordered" evidence="9">
    <location>
        <begin position="802"/>
        <end position="826"/>
    </location>
</feature>
<dbReference type="Pfam" id="PF16178">
    <property type="entry name" value="Anoct_dimer"/>
    <property type="match status" value="2"/>
</dbReference>
<evidence type="ECO:0000259" key="11">
    <source>
        <dbReference type="Pfam" id="PF04547"/>
    </source>
</evidence>
<comment type="subcellular location">
    <subcellularLocation>
        <location evidence="1">Cell membrane</location>
        <topology evidence="1">Multi-pass membrane protein</topology>
    </subcellularLocation>
    <subcellularLocation>
        <location evidence="8">Membrane</location>
        <topology evidence="8">Multi-pass membrane protein</topology>
    </subcellularLocation>
</comment>
<evidence type="ECO:0000313" key="14">
    <source>
        <dbReference type="Proteomes" id="UP001153737"/>
    </source>
</evidence>
<feature type="transmembrane region" description="Helical" evidence="8">
    <location>
        <begin position="599"/>
        <end position="626"/>
    </location>
</feature>
<keyword evidence="5 8" id="KW-1133">Transmembrane helix</keyword>
<evidence type="ECO:0000313" key="13">
    <source>
        <dbReference type="EMBL" id="CAH1119326.1"/>
    </source>
</evidence>
<feature type="transmembrane region" description="Helical" evidence="8">
    <location>
        <begin position="386"/>
        <end position="408"/>
    </location>
</feature>
<keyword evidence="10" id="KW-0732">Signal</keyword>
<sequence>MREPCHFLTFVEKVFLLTIFTKMVSDTVKTANGCFFKDGKKRADFVLVIDPDKLDELQIFIHNLETVGLEFEGAKGKSIEKTFLLIHISQKATEHFSKMYDIGNEEKKIYDVNTKYVYRGIFETPLSNQPDKEKGEFLSADRIMIIRILLTTTKFGESSEHIGLEKMMKIGLILTAYPLHDGPLKLHDFSSSPTHDRQMLYRHWANLTVWYKEVPLNVVKRYFGCEIAFYFCWLEFFNKMLILPSILGFLIVITNIIVLYVKTIPQINEICHSDNMFLCPTCVSSHTCGFKPLSSLCDFSQWNYVFDNYLSVNFAILMSIWATLFINLWRRKSNALKLKWDVQFEDTETNIRLKHLDSVKRRKFSYITGTYEPYIPLFKIFFRMTITSSICLFMILLDIAAVFGIISFKVALKTFFWTIRFFRPHSTYWAMVVGCIIQVIIIKLFAKMYGKLSIWLTDFENPRTQKEFDNSVLYKRYILSFANNYTSLFYIAFFKGYFYTVPHTESAIPLITKDSCKPLPCVVRLCIQMFFVMIFKRLAGNVLTLLYPQIKKFIWRALRKSEKKPSEEEEEEELLPQYEIEYKLLPTNRYFLTTEFSEMVIQFGFVTFFVAAFPLAPLCSLLNNILEMRLDAFKMIALYRRPLPRKASGIGAWDGVLLGLTYISCATNGMVIAFTSDFVSRRQYFNKFSHLRGFVNHTLSAFATEDNPLYNDITPKKEICFYRGMRYPPWDPHKYEITSDHWVDVTWRLFFVLIFEHIVLVMNTVLSFVLPDVPQMVKDQLNMDRKLAKEAKLALLNKDERRLSDDTSRQRKKDTTQVGPISGYSY</sequence>
<dbReference type="PANTHER" id="PTHR12308:SF84">
    <property type="entry name" value="ANOCTAMIN"/>
    <property type="match status" value="1"/>
</dbReference>
<evidence type="ECO:0000256" key="9">
    <source>
        <dbReference type="SAM" id="MobiDB-lite"/>
    </source>
</evidence>
<dbReference type="InterPro" id="IPR049452">
    <property type="entry name" value="Anoctamin_TM"/>
</dbReference>
<evidence type="ECO:0000256" key="6">
    <source>
        <dbReference type="ARBA" id="ARBA00023136"/>
    </source>
</evidence>
<comment type="similarity">
    <text evidence="2 8">Belongs to the anoctamin family.</text>
</comment>
<gene>
    <name evidence="13" type="ORF">PHAECO_LOCUS3377</name>
</gene>
<keyword evidence="7" id="KW-0325">Glycoprotein</keyword>
<feature type="compositionally biased region" description="Polar residues" evidence="9">
    <location>
        <begin position="816"/>
        <end position="826"/>
    </location>
</feature>
<evidence type="ECO:0000259" key="12">
    <source>
        <dbReference type="Pfam" id="PF16178"/>
    </source>
</evidence>
<feature type="compositionally biased region" description="Basic and acidic residues" evidence="9">
    <location>
        <begin position="802"/>
        <end position="815"/>
    </location>
</feature>